<accession>A0ABZ2PLQ1</accession>
<protein>
    <submittedName>
        <fullName evidence="5">TetR/AcrR family transcriptional regulator</fullName>
    </submittedName>
</protein>
<feature type="region of interest" description="Disordered" evidence="3">
    <location>
        <begin position="1"/>
        <end position="25"/>
    </location>
</feature>
<keyword evidence="6" id="KW-1185">Reference proteome</keyword>
<evidence type="ECO:0000256" key="1">
    <source>
        <dbReference type="ARBA" id="ARBA00023125"/>
    </source>
</evidence>
<dbReference type="InterPro" id="IPR050109">
    <property type="entry name" value="HTH-type_TetR-like_transc_reg"/>
</dbReference>
<feature type="domain" description="HTH tetR-type" evidence="4">
    <location>
        <begin position="24"/>
        <end position="84"/>
    </location>
</feature>
<evidence type="ECO:0000256" key="3">
    <source>
        <dbReference type="SAM" id="MobiDB-lite"/>
    </source>
</evidence>
<gene>
    <name evidence="5" type="ORF">WDS16_05195</name>
</gene>
<dbReference type="PANTHER" id="PTHR30055">
    <property type="entry name" value="HTH-TYPE TRANSCRIPTIONAL REGULATOR RUTR"/>
    <property type="match status" value="1"/>
</dbReference>
<dbReference type="InterPro" id="IPR009057">
    <property type="entry name" value="Homeodomain-like_sf"/>
</dbReference>
<dbReference type="PRINTS" id="PR00455">
    <property type="entry name" value="HTHTETR"/>
</dbReference>
<name>A0ABZ2PLQ1_9NOCA</name>
<reference evidence="5 6" key="1">
    <citation type="submission" date="2024-03" db="EMBL/GenBank/DDBJ databases">
        <title>Natural products discovery in diverse microorganisms through a two-stage MS feature dereplication strategy.</title>
        <authorList>
            <person name="Zhang R."/>
        </authorList>
    </citation>
    <scope>NUCLEOTIDE SEQUENCE [LARGE SCALE GENOMIC DNA]</scope>
    <source>
        <strain evidence="5 6">18930</strain>
    </source>
</reference>
<feature type="DNA-binding region" description="H-T-H motif" evidence="2">
    <location>
        <begin position="47"/>
        <end position="66"/>
    </location>
</feature>
<organism evidence="5 6">
    <name type="scientific">Rhodococcus sovatensis</name>
    <dbReference type="NCBI Taxonomy" id="1805840"/>
    <lineage>
        <taxon>Bacteria</taxon>
        <taxon>Bacillati</taxon>
        <taxon>Actinomycetota</taxon>
        <taxon>Actinomycetes</taxon>
        <taxon>Mycobacteriales</taxon>
        <taxon>Nocardiaceae</taxon>
        <taxon>Rhodococcus</taxon>
    </lineage>
</organism>
<dbReference type="Gene3D" id="1.10.357.10">
    <property type="entry name" value="Tetracycline Repressor, domain 2"/>
    <property type="match status" value="1"/>
</dbReference>
<evidence type="ECO:0000313" key="6">
    <source>
        <dbReference type="Proteomes" id="UP001432000"/>
    </source>
</evidence>
<dbReference type="PROSITE" id="PS50977">
    <property type="entry name" value="HTH_TETR_2"/>
    <property type="match status" value="1"/>
</dbReference>
<dbReference type="SUPFAM" id="SSF48498">
    <property type="entry name" value="Tetracyclin repressor-like, C-terminal domain"/>
    <property type="match status" value="1"/>
</dbReference>
<dbReference type="SUPFAM" id="SSF46689">
    <property type="entry name" value="Homeodomain-like"/>
    <property type="match status" value="1"/>
</dbReference>
<evidence type="ECO:0000259" key="4">
    <source>
        <dbReference type="PROSITE" id="PS50977"/>
    </source>
</evidence>
<dbReference type="PANTHER" id="PTHR30055:SF226">
    <property type="entry name" value="HTH-TYPE TRANSCRIPTIONAL REGULATOR PKSA"/>
    <property type="match status" value="1"/>
</dbReference>
<keyword evidence="1 2" id="KW-0238">DNA-binding</keyword>
<dbReference type="InterPro" id="IPR036271">
    <property type="entry name" value="Tet_transcr_reg_TetR-rel_C_sf"/>
</dbReference>
<dbReference type="EMBL" id="CP147846">
    <property type="protein sequence ID" value="WXG69944.1"/>
    <property type="molecule type" value="Genomic_DNA"/>
</dbReference>
<dbReference type="Proteomes" id="UP001432000">
    <property type="component" value="Chromosome"/>
</dbReference>
<evidence type="ECO:0000256" key="2">
    <source>
        <dbReference type="PROSITE-ProRule" id="PRU00335"/>
    </source>
</evidence>
<sequence>MSTSETDTDTGRPYRGSTPGQRRETRREQLLDAAVEVFGTTGYRSASIDRICATAGLTKRYFYESFDSSEDLLEAVYRRATATMLTSIHPPATGAATEHETSAEEVLQAALSNFFRTIADDPRSARIVLLEVLGVSAAIDALYRQTTSLFVDAVLALATSVGLANGLAGPNRRTLAVGLVGAILMMTQQWLLAPESEPLDGIIAGAHTILGAVAFGRLD</sequence>
<dbReference type="RefSeq" id="WP_338891030.1">
    <property type="nucleotide sequence ID" value="NZ_CP147846.1"/>
</dbReference>
<dbReference type="Pfam" id="PF00440">
    <property type="entry name" value="TetR_N"/>
    <property type="match status" value="1"/>
</dbReference>
<dbReference type="InterPro" id="IPR001647">
    <property type="entry name" value="HTH_TetR"/>
</dbReference>
<proteinExistence type="predicted"/>
<evidence type="ECO:0000313" key="5">
    <source>
        <dbReference type="EMBL" id="WXG69944.1"/>
    </source>
</evidence>